<dbReference type="EMBL" id="JMCB01000006">
    <property type="protein sequence ID" value="KFE67917.1"/>
    <property type="molecule type" value="Genomic_DNA"/>
</dbReference>
<organism evidence="1 2">
    <name type="scientific">Hyalangium minutum</name>
    <dbReference type="NCBI Taxonomy" id="394096"/>
    <lineage>
        <taxon>Bacteria</taxon>
        <taxon>Pseudomonadati</taxon>
        <taxon>Myxococcota</taxon>
        <taxon>Myxococcia</taxon>
        <taxon>Myxococcales</taxon>
        <taxon>Cystobacterineae</taxon>
        <taxon>Archangiaceae</taxon>
        <taxon>Hyalangium</taxon>
    </lineage>
</organism>
<evidence type="ECO:0000313" key="2">
    <source>
        <dbReference type="Proteomes" id="UP000028725"/>
    </source>
</evidence>
<evidence type="ECO:0000313" key="1">
    <source>
        <dbReference type="EMBL" id="KFE67917.1"/>
    </source>
</evidence>
<dbReference type="AlphaFoldDB" id="A0A085WJQ4"/>
<name>A0A085WJQ4_9BACT</name>
<gene>
    <name evidence="1" type="ORF">DB31_7154</name>
</gene>
<protein>
    <submittedName>
        <fullName evidence="1">Uncharacterized protein</fullName>
    </submittedName>
</protein>
<accession>A0A085WJQ4</accession>
<reference evidence="1 2" key="1">
    <citation type="submission" date="2014-04" db="EMBL/GenBank/DDBJ databases">
        <title>Genome assembly of Hyalangium minutum DSM 14724.</title>
        <authorList>
            <person name="Sharma G."/>
            <person name="Subramanian S."/>
        </authorList>
    </citation>
    <scope>NUCLEOTIDE SEQUENCE [LARGE SCALE GENOMIC DNA]</scope>
    <source>
        <strain evidence="1 2">DSM 14724</strain>
    </source>
</reference>
<dbReference type="Proteomes" id="UP000028725">
    <property type="component" value="Unassembled WGS sequence"/>
</dbReference>
<keyword evidence="2" id="KW-1185">Reference proteome</keyword>
<proteinExistence type="predicted"/>
<comment type="caution">
    <text evidence="1">The sequence shown here is derived from an EMBL/GenBank/DDBJ whole genome shotgun (WGS) entry which is preliminary data.</text>
</comment>
<sequence>MRRWRLRWLVLGGDLVRLSPGHVSAQHVVSVFGEAKLAAHGA</sequence>